<sequence>MESQFFQQGNNIYECKTSPTQMGGNFSTSYLKSAIKDLEQRWKGGSKPSGYRYVFPVNYLNDEGKAVIEDLQSRHPDVDIRYYDCDHVQKLVDSLAKVNTLPELVNYINRVRGK</sequence>
<dbReference type="RefSeq" id="WP_046279997.1">
    <property type="nucleotide sequence ID" value="NZ_LATL02000014.1"/>
</dbReference>
<proteinExistence type="predicted"/>
<accession>A0A0F5YDA5</accession>
<name>A0A0F5YDA5_9CYAN</name>
<dbReference type="AlphaFoldDB" id="A0A0F5YDA5"/>
<dbReference type="OrthoDB" id="464592at2"/>
<reference evidence="1 2" key="1">
    <citation type="submission" date="2015-06" db="EMBL/GenBank/DDBJ databases">
        <title>Draft genome assembly of filamentous brackish cyanobacterium Limnoraphis robusta strain CS-951.</title>
        <authorList>
            <person name="Willis A."/>
            <person name="Parks M."/>
            <person name="Burford M.A."/>
        </authorList>
    </citation>
    <scope>NUCLEOTIDE SEQUENCE [LARGE SCALE GENOMIC DNA]</scope>
    <source>
        <strain evidence="1 2">CS-951</strain>
    </source>
</reference>
<protein>
    <submittedName>
        <fullName evidence="1">Uncharacterized protein</fullName>
    </submittedName>
</protein>
<organism evidence="1 2">
    <name type="scientific">Limnoraphis robusta CS-951</name>
    <dbReference type="NCBI Taxonomy" id="1637645"/>
    <lineage>
        <taxon>Bacteria</taxon>
        <taxon>Bacillati</taxon>
        <taxon>Cyanobacteriota</taxon>
        <taxon>Cyanophyceae</taxon>
        <taxon>Oscillatoriophycideae</taxon>
        <taxon>Oscillatoriales</taxon>
        <taxon>Sirenicapillariaceae</taxon>
        <taxon>Limnoraphis</taxon>
    </lineage>
</organism>
<evidence type="ECO:0000313" key="1">
    <source>
        <dbReference type="EMBL" id="KKD36728.1"/>
    </source>
</evidence>
<dbReference type="Proteomes" id="UP000033607">
    <property type="component" value="Unassembled WGS sequence"/>
</dbReference>
<dbReference type="EMBL" id="LATL02000014">
    <property type="protein sequence ID" value="KKD36728.1"/>
    <property type="molecule type" value="Genomic_DNA"/>
</dbReference>
<gene>
    <name evidence="1" type="ORF">WN50_18195</name>
</gene>
<evidence type="ECO:0000313" key="2">
    <source>
        <dbReference type="Proteomes" id="UP000033607"/>
    </source>
</evidence>
<comment type="caution">
    <text evidence="1">The sequence shown here is derived from an EMBL/GenBank/DDBJ whole genome shotgun (WGS) entry which is preliminary data.</text>
</comment>